<evidence type="ECO:0000256" key="1">
    <source>
        <dbReference type="ARBA" id="ARBA00004651"/>
    </source>
</evidence>
<sequence>MTSINRADRPSVSFRLSRAELVLVFITILWGGTFLLVHNVMTVSGPMFFVGLRFAAATLFVGLVSARALSGLTATEFKAGVLIGISIMLGYGLQTYGLQTISSSQSAFITALYVPFVPLLQWLVLGRRPGLMPSLGIGLAFVGLMLLAGPEGGSLQFSTGEIVTLVSAVAIAAEIILISRYAGKVDVRRVTVVQLATASVLSFLMVLPTQEPLPDFSWLLLLSALGLGAMSAVIQVAMNWAQKSVSPTRATLIYAGEPVWAGIVGRIAGERLPGIALFGGLLIVIAVIVSELKIKRREQAPNVLEAPEQGQEAGL</sequence>
<feature type="transmembrane region" description="Helical" evidence="6">
    <location>
        <begin position="21"/>
        <end position="41"/>
    </location>
</feature>
<dbReference type="InterPro" id="IPR051258">
    <property type="entry name" value="Diverse_Substrate_Transporter"/>
</dbReference>
<keyword evidence="5 6" id="KW-0472">Membrane</keyword>
<keyword evidence="4 6" id="KW-1133">Transmembrane helix</keyword>
<dbReference type="GO" id="GO:0005886">
    <property type="term" value="C:plasma membrane"/>
    <property type="evidence" value="ECO:0007669"/>
    <property type="project" value="UniProtKB-SubCell"/>
</dbReference>
<feature type="transmembrane region" description="Helical" evidence="6">
    <location>
        <begin position="250"/>
        <end position="268"/>
    </location>
</feature>
<evidence type="ECO:0000313" key="8">
    <source>
        <dbReference type="EMBL" id="QGW78407.1"/>
    </source>
</evidence>
<evidence type="ECO:0000259" key="7">
    <source>
        <dbReference type="Pfam" id="PF00892"/>
    </source>
</evidence>
<evidence type="ECO:0000256" key="2">
    <source>
        <dbReference type="ARBA" id="ARBA00022475"/>
    </source>
</evidence>
<evidence type="ECO:0000313" key="9">
    <source>
        <dbReference type="Proteomes" id="UP000426235"/>
    </source>
</evidence>
<gene>
    <name evidence="8" type="ORF">GPJ81_17535</name>
</gene>
<dbReference type="RefSeq" id="WP_157193291.1">
    <property type="nucleotide sequence ID" value="NZ_CP046621.1"/>
</dbReference>
<feature type="transmembrane region" description="Helical" evidence="6">
    <location>
        <begin position="216"/>
        <end position="238"/>
    </location>
</feature>
<dbReference type="Pfam" id="PF00892">
    <property type="entry name" value="EamA"/>
    <property type="match status" value="2"/>
</dbReference>
<proteinExistence type="predicted"/>
<comment type="subcellular location">
    <subcellularLocation>
        <location evidence="1">Cell membrane</location>
        <topology evidence="1">Multi-pass membrane protein</topology>
    </subcellularLocation>
</comment>
<keyword evidence="2" id="KW-1003">Cell membrane</keyword>
<evidence type="ECO:0000256" key="3">
    <source>
        <dbReference type="ARBA" id="ARBA00022692"/>
    </source>
</evidence>
<dbReference type="AlphaFoldDB" id="A0A6I6HHT6"/>
<dbReference type="InterPro" id="IPR037185">
    <property type="entry name" value="EmrE-like"/>
</dbReference>
<dbReference type="PANTHER" id="PTHR42920:SF5">
    <property type="entry name" value="EAMA DOMAIN-CONTAINING PROTEIN"/>
    <property type="match status" value="1"/>
</dbReference>
<evidence type="ECO:0000256" key="4">
    <source>
        <dbReference type="ARBA" id="ARBA00022989"/>
    </source>
</evidence>
<accession>A0A6I6HHT6</accession>
<dbReference type="InterPro" id="IPR000620">
    <property type="entry name" value="EamA_dom"/>
</dbReference>
<protein>
    <submittedName>
        <fullName evidence="8">EamA family transporter</fullName>
    </submittedName>
</protein>
<feature type="transmembrane region" description="Helical" evidence="6">
    <location>
        <begin position="106"/>
        <end position="124"/>
    </location>
</feature>
<feature type="domain" description="EamA" evidence="7">
    <location>
        <begin position="20"/>
        <end position="147"/>
    </location>
</feature>
<evidence type="ECO:0000256" key="5">
    <source>
        <dbReference type="ARBA" id="ARBA00023136"/>
    </source>
</evidence>
<keyword evidence="3 6" id="KW-0812">Transmembrane</keyword>
<keyword evidence="9" id="KW-1185">Reference proteome</keyword>
<feature type="domain" description="EamA" evidence="7">
    <location>
        <begin position="159"/>
        <end position="289"/>
    </location>
</feature>
<feature type="transmembrane region" description="Helical" evidence="6">
    <location>
        <begin position="47"/>
        <end position="65"/>
    </location>
</feature>
<dbReference type="EMBL" id="CP046621">
    <property type="protein sequence ID" value="QGW78407.1"/>
    <property type="molecule type" value="Genomic_DNA"/>
</dbReference>
<dbReference type="SUPFAM" id="SSF103481">
    <property type="entry name" value="Multidrug resistance efflux transporter EmrE"/>
    <property type="match status" value="2"/>
</dbReference>
<feature type="transmembrane region" description="Helical" evidence="6">
    <location>
        <begin position="162"/>
        <end position="183"/>
    </location>
</feature>
<evidence type="ECO:0000256" key="6">
    <source>
        <dbReference type="SAM" id="Phobius"/>
    </source>
</evidence>
<name>A0A6I6HHT6_9PSED</name>
<dbReference type="PANTHER" id="PTHR42920">
    <property type="entry name" value="OS03G0707200 PROTEIN-RELATED"/>
    <property type="match status" value="1"/>
</dbReference>
<reference evidence="8" key="1">
    <citation type="submission" date="2019-12" db="EMBL/GenBank/DDBJ databases">
        <title>Hybrid Genome Assemblies of two High G+C Isolates from Undergraduate Microbiology Courses.</title>
        <authorList>
            <person name="Ne Ville C.J."/>
            <person name="Enright D."/>
            <person name="Hernandez I."/>
            <person name="Dodsworth J."/>
            <person name="Orwin P.M."/>
        </authorList>
    </citation>
    <scope>NUCLEOTIDE SEQUENCE [LARGE SCALE GENOMIC DNA]</scope>
    <source>
        <strain evidence="8">Neo</strain>
    </source>
</reference>
<feature type="transmembrane region" description="Helical" evidence="6">
    <location>
        <begin position="274"/>
        <end position="292"/>
    </location>
</feature>
<feature type="transmembrane region" description="Helical" evidence="6">
    <location>
        <begin position="190"/>
        <end position="210"/>
    </location>
</feature>
<organism evidence="8 9">
    <name type="scientific">Pseudomonas alkylphenolica</name>
    <dbReference type="NCBI Taxonomy" id="237609"/>
    <lineage>
        <taxon>Bacteria</taxon>
        <taxon>Pseudomonadati</taxon>
        <taxon>Pseudomonadota</taxon>
        <taxon>Gammaproteobacteria</taxon>
        <taxon>Pseudomonadales</taxon>
        <taxon>Pseudomonadaceae</taxon>
        <taxon>Pseudomonas</taxon>
    </lineage>
</organism>
<feature type="transmembrane region" description="Helical" evidence="6">
    <location>
        <begin position="77"/>
        <end position="94"/>
    </location>
</feature>
<dbReference type="Proteomes" id="UP000426235">
    <property type="component" value="Chromosome"/>
</dbReference>
<feature type="transmembrane region" description="Helical" evidence="6">
    <location>
        <begin position="131"/>
        <end position="150"/>
    </location>
</feature>